<comment type="catalytic activity">
    <reaction evidence="7">
        <text>L-cysteinyl-[protein] + hexadecanoyl-CoA = S-hexadecanoyl-L-cysteinyl-[protein] + CoA</text>
        <dbReference type="Rhea" id="RHEA:36683"/>
        <dbReference type="Rhea" id="RHEA-COMP:10131"/>
        <dbReference type="Rhea" id="RHEA-COMP:11032"/>
        <dbReference type="ChEBI" id="CHEBI:29950"/>
        <dbReference type="ChEBI" id="CHEBI:57287"/>
        <dbReference type="ChEBI" id="CHEBI:57379"/>
        <dbReference type="ChEBI" id="CHEBI:74151"/>
        <dbReference type="EC" id="2.3.1.225"/>
    </reaction>
</comment>
<evidence type="ECO:0000259" key="8">
    <source>
        <dbReference type="Pfam" id="PF01529"/>
    </source>
</evidence>
<evidence type="ECO:0000256" key="5">
    <source>
        <dbReference type="ARBA" id="ARBA00023136"/>
    </source>
</evidence>
<keyword evidence="10" id="KW-1185">Reference proteome</keyword>
<evidence type="ECO:0000256" key="3">
    <source>
        <dbReference type="ARBA" id="ARBA00022692"/>
    </source>
</evidence>
<keyword evidence="6 7" id="KW-0012">Acyltransferase</keyword>
<sequence length="529" mass="59756">MIVKNVSNTKHLFHVKKLAHNDASEPSAKLTMPPKTARKWKGASVIGIVPSSRHNHQSRMQENNVRLRGTTVGSDPAGFGDVNKNIERKGSPGKVIIEAPSWPSGLKDNDFGKAMLPRLFHWGPLTAFSIVLIISSATIYIHLQWWPLEDIKAFLHFSLYLFFNYATLNNLCLAGYIGPGYVPRHWTPPTKEDEENLQYCLVCEGYKVPRSHHCSRCGRCAMKMDHHCLPGSRVGVGAYDGPFKTAWINNCVGHRNHAFFIRFLAAAVGGCAHATYICGSGLYYAVFRVWYFRYGTGYEPVVILGLHSFLAIFFAFGLALGAVIAIGFLLCVQIRIVLRNRTGVEDYIIGKANSHSQSVPFVYPYDLGWQRNVSEVLGTWSGRTKGNGVWWPVIAATDQFTFSVSYFCNLLALPKPLSSNRATSCFHKEQIYQKWLKLEHAREYVIVRSHPGGFLQSIKLGLRIFFCQPCSDETRVSVQQSQHWLVTRGNKYWLYGRLMVGKELKTAAELRNVPRGWFPRVCAERFRSS</sequence>
<feature type="domain" description="Palmitoyltransferase DHHC" evidence="8">
    <location>
        <begin position="195"/>
        <end position="228"/>
    </location>
</feature>
<dbReference type="AlphaFoldDB" id="A0A0N4VCD3"/>
<evidence type="ECO:0000256" key="2">
    <source>
        <dbReference type="ARBA" id="ARBA00022679"/>
    </source>
</evidence>
<dbReference type="Pfam" id="PF01529">
    <property type="entry name" value="DHHC"/>
    <property type="match status" value="2"/>
</dbReference>
<feature type="transmembrane region" description="Helical" evidence="7">
    <location>
        <begin position="306"/>
        <end position="332"/>
    </location>
</feature>
<evidence type="ECO:0000313" key="11">
    <source>
        <dbReference type="WBParaSite" id="EVEC_0000822501-mRNA-1"/>
    </source>
</evidence>
<dbReference type="PANTHER" id="PTHR12246">
    <property type="entry name" value="PALMITOYLTRANSFERASE ZDHHC16"/>
    <property type="match status" value="1"/>
</dbReference>
<comment type="subcellular location">
    <subcellularLocation>
        <location evidence="1">Membrane</location>
        <topology evidence="1">Multi-pass membrane protein</topology>
    </subcellularLocation>
</comment>
<evidence type="ECO:0000313" key="9">
    <source>
        <dbReference type="EMBL" id="VDD92958.1"/>
    </source>
</evidence>
<dbReference type="InterPro" id="IPR001594">
    <property type="entry name" value="Palmitoyltrfase_DHHC"/>
</dbReference>
<reference evidence="11" key="1">
    <citation type="submission" date="2016-04" db="UniProtKB">
        <authorList>
            <consortium name="WormBaseParasite"/>
        </authorList>
    </citation>
    <scope>IDENTIFICATION</scope>
</reference>
<feature type="transmembrane region" description="Helical" evidence="7">
    <location>
        <begin position="119"/>
        <end position="141"/>
    </location>
</feature>
<evidence type="ECO:0000256" key="7">
    <source>
        <dbReference type="RuleBase" id="RU079119"/>
    </source>
</evidence>
<keyword evidence="2 7" id="KW-0808">Transferase</keyword>
<keyword evidence="3 7" id="KW-0812">Transmembrane</keyword>
<keyword evidence="4 7" id="KW-1133">Transmembrane helix</keyword>
<feature type="transmembrane region" description="Helical" evidence="7">
    <location>
        <begin position="263"/>
        <end position="286"/>
    </location>
</feature>
<evidence type="ECO:0000256" key="6">
    <source>
        <dbReference type="ARBA" id="ARBA00023315"/>
    </source>
</evidence>
<dbReference type="OrthoDB" id="331948at2759"/>
<dbReference type="GO" id="GO:0016020">
    <property type="term" value="C:membrane"/>
    <property type="evidence" value="ECO:0007669"/>
    <property type="project" value="UniProtKB-SubCell"/>
</dbReference>
<evidence type="ECO:0000313" key="10">
    <source>
        <dbReference type="Proteomes" id="UP000274131"/>
    </source>
</evidence>
<organism evidence="11">
    <name type="scientific">Enterobius vermicularis</name>
    <name type="common">Human pinworm</name>
    <dbReference type="NCBI Taxonomy" id="51028"/>
    <lineage>
        <taxon>Eukaryota</taxon>
        <taxon>Metazoa</taxon>
        <taxon>Ecdysozoa</taxon>
        <taxon>Nematoda</taxon>
        <taxon>Chromadorea</taxon>
        <taxon>Rhabditida</taxon>
        <taxon>Spirurina</taxon>
        <taxon>Oxyuridomorpha</taxon>
        <taxon>Oxyuroidea</taxon>
        <taxon>Oxyuridae</taxon>
        <taxon>Enterobius</taxon>
    </lineage>
</organism>
<dbReference type="GO" id="GO:0019706">
    <property type="term" value="F:protein-cysteine S-palmitoyltransferase activity"/>
    <property type="evidence" value="ECO:0007669"/>
    <property type="project" value="UniProtKB-EC"/>
</dbReference>
<reference evidence="9 10" key="2">
    <citation type="submission" date="2018-10" db="EMBL/GenBank/DDBJ databases">
        <authorList>
            <consortium name="Pathogen Informatics"/>
        </authorList>
    </citation>
    <scope>NUCLEOTIDE SEQUENCE [LARGE SCALE GENOMIC DNA]</scope>
</reference>
<dbReference type="EMBL" id="UXUI01009053">
    <property type="protein sequence ID" value="VDD92958.1"/>
    <property type="molecule type" value="Genomic_DNA"/>
</dbReference>
<comment type="similarity">
    <text evidence="7">Belongs to the DHHC palmitoyltransferase family.</text>
</comment>
<dbReference type="EC" id="2.3.1.225" evidence="7"/>
<keyword evidence="5 7" id="KW-0472">Membrane</keyword>
<dbReference type="PROSITE" id="PS50216">
    <property type="entry name" value="DHHC"/>
    <property type="match status" value="1"/>
</dbReference>
<comment type="domain">
    <text evidence="7">The DHHC domain is required for palmitoyltransferase activity.</text>
</comment>
<evidence type="ECO:0000256" key="4">
    <source>
        <dbReference type="ARBA" id="ARBA00022989"/>
    </source>
</evidence>
<dbReference type="WBParaSite" id="EVEC_0000822501-mRNA-1">
    <property type="protein sequence ID" value="EVEC_0000822501-mRNA-1"/>
    <property type="gene ID" value="EVEC_0000822501"/>
</dbReference>
<dbReference type="InterPro" id="IPR039859">
    <property type="entry name" value="PFA4/ZDH16/20/ERF2-like"/>
</dbReference>
<evidence type="ECO:0000256" key="1">
    <source>
        <dbReference type="ARBA" id="ARBA00004141"/>
    </source>
</evidence>
<dbReference type="STRING" id="51028.A0A0N4VCD3"/>
<proteinExistence type="inferred from homology"/>
<feature type="domain" description="Palmitoyltransferase DHHC" evidence="8">
    <location>
        <begin position="246"/>
        <end position="347"/>
    </location>
</feature>
<protein>
    <recommendedName>
        <fullName evidence="7">Palmitoyltransferase</fullName>
        <ecNumber evidence="7">2.3.1.225</ecNumber>
    </recommendedName>
</protein>
<dbReference type="Proteomes" id="UP000274131">
    <property type="component" value="Unassembled WGS sequence"/>
</dbReference>
<feature type="transmembrane region" description="Helical" evidence="7">
    <location>
        <begin position="153"/>
        <end position="177"/>
    </location>
</feature>
<gene>
    <name evidence="9" type="ORF">EVEC_LOCUS7709</name>
</gene>
<name>A0A0N4VCD3_ENTVE</name>
<accession>A0A0N4VCD3</accession>